<evidence type="ECO:0000256" key="1">
    <source>
        <dbReference type="ARBA" id="ARBA00022617"/>
    </source>
</evidence>
<dbReference type="SUPFAM" id="SSF50952">
    <property type="entry name" value="Soluble quinoprotein glucose dehydrogenase"/>
    <property type="match status" value="1"/>
</dbReference>
<evidence type="ECO:0000313" key="7">
    <source>
        <dbReference type="Proteomes" id="UP001253848"/>
    </source>
</evidence>
<sequence>MKKYLFKKLQNNQNLFKGFLVVSVLMLWSCKKDPVDRRIKAMDPAETEQLARSIESTVKPEIANGLSLKLWGVDSLVADPISIDIDNNGYLYYTRTNRQANSEFDIRGHQDWETASLQMRTVEDRRNFLHKELSPENSSRNEWLSDLNGDGSHDWRDLTVEKEHIYRLEDSSGDGVADISQLVVEDFNEEITDVAGAILIDGEDLFVGVAPDLWRIKDTNGDGIADEKTSISHGYGVHVGFGGHGMSGLEMGPDGKLYWGIGDIGFNGTGPDGEKWEYPNRGVIVRANPDGSDFEVFAMGVRNTHEFVFDEYGNLISVDNDGDHPGEKERLVYIVNGSDTGWRINWQFGKYRDPKNNTYKVWMDEELFKPRFEGQAAYITPAIENFISGPSGMVYNPGTALGEEWKNTFFVAEFVGNPAQSGIHAFKLNPKGASFELGVSDMVLKGILPTGMAFGPDGALYVADWIEGWGTKDHGRIWKLDKEGGASSAVRELTKKLLAEDFSSVEENELGELLMHPDMRVRQKSQFELAKRGSPGLKEFQESINQQEHQLARIHGIWGISQLARRDEKHADLLMPLLKDEDPEIRAQAAKWLGDIRYRKAGSALIALLQDEHSRVRFFAAEALGRTAYESAVQPLIDLLERNNDEDAYIRHAASLALARIGKSDPVVNLAQHSSPAVRMGAVLTLRRLVHPGIASFLDDEDEYIATEVARAINDDNSIEEALPALGNILTKTKFKNEPLIRRAINANLEVGSSKAMQNLIDYALKPDAPEAMRIESVRALSTWSSPSVFDRVDGRYRGEIKRDPLLVRKEASDPLMGLLKEKSESLRINAIRGIALLDIKAASPELLRLLKTDSKPKVRVEALEALAAMQDPDIDKAIEFAISDKEKSVRVKGLELLASQNLSEELKAELLTEVIKKRSTEEKQAALLALGSLPVEYSKDIFDDLLNQLQKKELASEIYLELAEAVDSTGSSELQSRYAKIKEEIGSDSELGSFESGLYGGDEESGERIFFEHQTAQCMKCHSFDDFGGNAGPRINGVAGRLSRQQILEALINPSKRLAAGFGMVTLELKDDSVVSGVLQDENDISLTIKMGNEPDTVVRKREIIKRENSPSSMPNMRHLLTEREIRDLVSYLATLKEDEMNEESRKEENQGPW</sequence>
<evidence type="ECO:0000313" key="6">
    <source>
        <dbReference type="EMBL" id="MDT0686944.1"/>
    </source>
</evidence>
<evidence type="ECO:0000256" key="2">
    <source>
        <dbReference type="ARBA" id="ARBA00022723"/>
    </source>
</evidence>
<dbReference type="SMART" id="SM00567">
    <property type="entry name" value="EZ_HEAT"/>
    <property type="match status" value="4"/>
</dbReference>
<keyword evidence="2 4" id="KW-0479">Metal-binding</keyword>
<evidence type="ECO:0000256" key="4">
    <source>
        <dbReference type="PROSITE-ProRule" id="PRU00433"/>
    </source>
</evidence>
<feature type="domain" description="Cytochrome c" evidence="5">
    <location>
        <begin position="1002"/>
        <end position="1138"/>
    </location>
</feature>
<dbReference type="PANTHER" id="PTHR33546:SF1">
    <property type="entry name" value="LARGE, MULTIFUNCTIONAL SECRETED PROTEIN"/>
    <property type="match status" value="1"/>
</dbReference>
<dbReference type="InterPro" id="IPR011041">
    <property type="entry name" value="Quinoprot_gluc/sorb_DH_b-prop"/>
</dbReference>
<dbReference type="EMBL" id="JAVRHN010000007">
    <property type="protein sequence ID" value="MDT0686944.1"/>
    <property type="molecule type" value="Genomic_DNA"/>
</dbReference>
<evidence type="ECO:0000259" key="5">
    <source>
        <dbReference type="PROSITE" id="PS51007"/>
    </source>
</evidence>
<dbReference type="InterPro" id="IPR011989">
    <property type="entry name" value="ARM-like"/>
</dbReference>
<dbReference type="Gene3D" id="1.10.760.10">
    <property type="entry name" value="Cytochrome c-like domain"/>
    <property type="match status" value="1"/>
</dbReference>
<keyword evidence="1 4" id="KW-0349">Heme</keyword>
<dbReference type="InterPro" id="IPR011042">
    <property type="entry name" value="6-blade_b-propeller_TolB-like"/>
</dbReference>
<dbReference type="InterPro" id="IPR004155">
    <property type="entry name" value="PBS_lyase_HEAT"/>
</dbReference>
<dbReference type="Gene3D" id="1.25.10.10">
    <property type="entry name" value="Leucine-rich Repeat Variant"/>
    <property type="match status" value="3"/>
</dbReference>
<evidence type="ECO:0000256" key="3">
    <source>
        <dbReference type="ARBA" id="ARBA00023004"/>
    </source>
</evidence>
<dbReference type="PANTHER" id="PTHR33546">
    <property type="entry name" value="LARGE, MULTIFUNCTIONAL SECRETED PROTEIN-RELATED"/>
    <property type="match status" value="1"/>
</dbReference>
<dbReference type="Pfam" id="PF23500">
    <property type="entry name" value="DUF7133"/>
    <property type="match status" value="1"/>
</dbReference>
<accession>A0ABU3DTA9</accession>
<dbReference type="RefSeq" id="WP_311500243.1">
    <property type="nucleotide sequence ID" value="NZ_JAVRHN010000007.1"/>
</dbReference>
<dbReference type="InterPro" id="IPR016024">
    <property type="entry name" value="ARM-type_fold"/>
</dbReference>
<gene>
    <name evidence="6" type="ORF">RM541_11240</name>
</gene>
<protein>
    <submittedName>
        <fullName evidence="6">HEAT repeat domain-containing protein</fullName>
    </submittedName>
</protein>
<proteinExistence type="predicted"/>
<comment type="caution">
    <text evidence="6">The sequence shown here is derived from an EMBL/GenBank/DDBJ whole genome shotgun (WGS) entry which is preliminary data.</text>
</comment>
<dbReference type="NCBIfam" id="TIGR02603">
    <property type="entry name" value="CxxCH_TIGR02603"/>
    <property type="match status" value="1"/>
</dbReference>
<dbReference type="PROSITE" id="PS51007">
    <property type="entry name" value="CYTC"/>
    <property type="match status" value="1"/>
</dbReference>
<dbReference type="InterPro" id="IPR009056">
    <property type="entry name" value="Cyt_c-like_dom"/>
</dbReference>
<dbReference type="SUPFAM" id="SSF48371">
    <property type="entry name" value="ARM repeat"/>
    <property type="match status" value="1"/>
</dbReference>
<dbReference type="InterPro" id="IPR036909">
    <property type="entry name" value="Cyt_c-like_dom_sf"/>
</dbReference>
<dbReference type="Pfam" id="PF13646">
    <property type="entry name" value="HEAT_2"/>
    <property type="match status" value="2"/>
</dbReference>
<dbReference type="Gene3D" id="2.120.10.30">
    <property type="entry name" value="TolB, C-terminal domain"/>
    <property type="match status" value="1"/>
</dbReference>
<keyword evidence="7" id="KW-1185">Reference proteome</keyword>
<dbReference type="InterPro" id="IPR055557">
    <property type="entry name" value="DUF7133"/>
</dbReference>
<dbReference type="SUPFAM" id="SSF46626">
    <property type="entry name" value="Cytochrome c"/>
    <property type="match status" value="1"/>
</dbReference>
<name>A0ABU3DTA9_9FLAO</name>
<keyword evidence="3 4" id="KW-0408">Iron</keyword>
<dbReference type="InterPro" id="IPR013427">
    <property type="entry name" value="Haem-bd_dom_put"/>
</dbReference>
<organism evidence="6 7">
    <name type="scientific">Autumnicola psychrophila</name>
    <dbReference type="NCBI Taxonomy" id="3075592"/>
    <lineage>
        <taxon>Bacteria</taxon>
        <taxon>Pseudomonadati</taxon>
        <taxon>Bacteroidota</taxon>
        <taxon>Flavobacteriia</taxon>
        <taxon>Flavobacteriales</taxon>
        <taxon>Flavobacteriaceae</taxon>
        <taxon>Autumnicola</taxon>
    </lineage>
</organism>
<dbReference type="Proteomes" id="UP001253848">
    <property type="component" value="Unassembled WGS sequence"/>
</dbReference>
<reference evidence="6 7" key="1">
    <citation type="submission" date="2023-09" db="EMBL/GenBank/DDBJ databases">
        <authorList>
            <person name="Rey-Velasco X."/>
        </authorList>
    </citation>
    <scope>NUCLEOTIDE SEQUENCE [LARGE SCALE GENOMIC DNA]</scope>
    <source>
        <strain evidence="6 7">F225</strain>
    </source>
</reference>